<evidence type="ECO:0000313" key="2">
    <source>
        <dbReference type="Proteomes" id="UP000035199"/>
    </source>
</evidence>
<protein>
    <submittedName>
        <fullName evidence="1">Uncharacterized protein</fullName>
    </submittedName>
</protein>
<accession>A0A0G3GYQ7</accession>
<dbReference type="PATRIC" id="fig|571915.4.peg.326"/>
<sequence>MVQEWDIPKETAASMRMKSRSLGAFLLRISTDKVGVLVVESLQTTVVGAPLLRKISSSQWFSAIGLLVHSVKRLPRRGFSPGKTCWLKRAMT</sequence>
<dbReference type="AlphaFoldDB" id="A0A0G3GYQ7"/>
<name>A0A0G3GYQ7_9CORY</name>
<gene>
    <name evidence="1" type="ORF">CMUST_01570</name>
</gene>
<keyword evidence="2" id="KW-1185">Reference proteome</keyword>
<dbReference type="KEGG" id="cmv:CMUST_01570"/>
<reference evidence="1 2" key="1">
    <citation type="journal article" date="2015" name="Genome Announc.">
        <title>Complete Genome Sequence of the Type Strain Corynebacterium mustelae DSM 45274, Isolated from Various Tissues of a Male Ferret with Lethal Sepsis.</title>
        <authorList>
            <person name="Ruckert C."/>
            <person name="Eimer J."/>
            <person name="Winkler A."/>
            <person name="Tauch A."/>
        </authorList>
    </citation>
    <scope>NUCLEOTIDE SEQUENCE [LARGE SCALE GENOMIC DNA]</scope>
    <source>
        <strain evidence="1 2">DSM 45274</strain>
    </source>
</reference>
<evidence type="ECO:0000313" key="1">
    <source>
        <dbReference type="EMBL" id="AKK04663.1"/>
    </source>
</evidence>
<reference evidence="2" key="2">
    <citation type="submission" date="2015-05" db="EMBL/GenBank/DDBJ databases">
        <title>Complete genome sequence of Corynebacterium mustelae DSM 45274, isolated from various tissues of a male ferret with lethal sepsis.</title>
        <authorList>
            <person name="Ruckert C."/>
            <person name="Albersmeier A."/>
            <person name="Winkler A."/>
            <person name="Tauch A."/>
        </authorList>
    </citation>
    <scope>NUCLEOTIDE SEQUENCE [LARGE SCALE GENOMIC DNA]</scope>
    <source>
        <strain evidence="2">DSM 45274</strain>
    </source>
</reference>
<dbReference type="EMBL" id="CP011542">
    <property type="protein sequence ID" value="AKK04663.1"/>
    <property type="molecule type" value="Genomic_DNA"/>
</dbReference>
<proteinExistence type="predicted"/>
<organism evidence="1 2">
    <name type="scientific">Corynebacterium mustelae</name>
    <dbReference type="NCBI Taxonomy" id="571915"/>
    <lineage>
        <taxon>Bacteria</taxon>
        <taxon>Bacillati</taxon>
        <taxon>Actinomycetota</taxon>
        <taxon>Actinomycetes</taxon>
        <taxon>Mycobacteriales</taxon>
        <taxon>Corynebacteriaceae</taxon>
        <taxon>Corynebacterium</taxon>
    </lineage>
</organism>
<dbReference type="Proteomes" id="UP000035199">
    <property type="component" value="Chromosome"/>
</dbReference>
<dbReference type="STRING" id="571915.CMUST_01570"/>